<proteinExistence type="predicted"/>
<accession>A0A1X7SHX0</accession>
<sequence>MLRSVSRLVGVDHQWVRGLEVQRQRASGGHGWV</sequence>
<dbReference type="AlphaFoldDB" id="A0A1X7SHX0"/>
<dbReference type="InParanoid" id="A0A1X7SHX0"/>
<evidence type="ECO:0000313" key="1">
    <source>
        <dbReference type="EnsemblMetazoa" id="Aqu2.1.01670_001"/>
    </source>
</evidence>
<organism evidence="1">
    <name type="scientific">Amphimedon queenslandica</name>
    <name type="common">Sponge</name>
    <dbReference type="NCBI Taxonomy" id="400682"/>
    <lineage>
        <taxon>Eukaryota</taxon>
        <taxon>Metazoa</taxon>
        <taxon>Porifera</taxon>
        <taxon>Demospongiae</taxon>
        <taxon>Heteroscleromorpha</taxon>
        <taxon>Haplosclerida</taxon>
        <taxon>Niphatidae</taxon>
        <taxon>Amphimedon</taxon>
    </lineage>
</organism>
<reference evidence="1" key="1">
    <citation type="submission" date="2017-05" db="UniProtKB">
        <authorList>
            <consortium name="EnsemblMetazoa"/>
        </authorList>
    </citation>
    <scope>IDENTIFICATION</scope>
</reference>
<name>A0A1X7SHX0_AMPQE</name>
<dbReference type="EnsemblMetazoa" id="Aqu2.1.01670_001">
    <property type="protein sequence ID" value="Aqu2.1.01670_001"/>
    <property type="gene ID" value="Aqu2.1.01670"/>
</dbReference>
<protein>
    <submittedName>
        <fullName evidence="1">Uncharacterized protein</fullName>
    </submittedName>
</protein>